<accession>A0A839EWM2</accession>
<proteinExistence type="inferred from homology"/>
<dbReference type="InterPro" id="IPR005119">
    <property type="entry name" value="LysR_subst-bd"/>
</dbReference>
<dbReference type="Pfam" id="PF00126">
    <property type="entry name" value="HTH_1"/>
    <property type="match status" value="1"/>
</dbReference>
<dbReference type="EMBL" id="JACGXN010000010">
    <property type="protein sequence ID" value="MBA8880910.1"/>
    <property type="molecule type" value="Genomic_DNA"/>
</dbReference>
<dbReference type="InterPro" id="IPR000847">
    <property type="entry name" value="LysR_HTH_N"/>
</dbReference>
<dbReference type="InterPro" id="IPR036388">
    <property type="entry name" value="WH-like_DNA-bd_sf"/>
</dbReference>
<evidence type="ECO:0000313" key="7">
    <source>
        <dbReference type="Proteomes" id="UP000549052"/>
    </source>
</evidence>
<dbReference type="PROSITE" id="PS50931">
    <property type="entry name" value="HTH_LYSR"/>
    <property type="match status" value="1"/>
</dbReference>
<dbReference type="SUPFAM" id="SSF53850">
    <property type="entry name" value="Periplasmic binding protein-like II"/>
    <property type="match status" value="1"/>
</dbReference>
<dbReference type="GO" id="GO:0003677">
    <property type="term" value="F:DNA binding"/>
    <property type="evidence" value="ECO:0007669"/>
    <property type="project" value="UniProtKB-KW"/>
</dbReference>
<evidence type="ECO:0000256" key="4">
    <source>
        <dbReference type="ARBA" id="ARBA00023163"/>
    </source>
</evidence>
<dbReference type="PANTHER" id="PTHR30537">
    <property type="entry name" value="HTH-TYPE TRANSCRIPTIONAL REGULATOR"/>
    <property type="match status" value="1"/>
</dbReference>
<dbReference type="GO" id="GO:0003700">
    <property type="term" value="F:DNA-binding transcription factor activity"/>
    <property type="evidence" value="ECO:0007669"/>
    <property type="project" value="InterPro"/>
</dbReference>
<dbReference type="Pfam" id="PF03466">
    <property type="entry name" value="LysR_substrate"/>
    <property type="match status" value="1"/>
</dbReference>
<dbReference type="InterPro" id="IPR058163">
    <property type="entry name" value="LysR-type_TF_proteobact-type"/>
</dbReference>
<dbReference type="Gene3D" id="3.40.190.290">
    <property type="match status" value="1"/>
</dbReference>
<dbReference type="Proteomes" id="UP000549052">
    <property type="component" value="Unassembled WGS sequence"/>
</dbReference>
<dbReference type="SUPFAM" id="SSF46785">
    <property type="entry name" value="Winged helix' DNA-binding domain"/>
    <property type="match status" value="1"/>
</dbReference>
<evidence type="ECO:0000313" key="6">
    <source>
        <dbReference type="EMBL" id="MBA8880910.1"/>
    </source>
</evidence>
<comment type="caution">
    <text evidence="6">The sequence shown here is derived from an EMBL/GenBank/DDBJ whole genome shotgun (WGS) entry which is preliminary data.</text>
</comment>
<feature type="domain" description="HTH lysR-type" evidence="5">
    <location>
        <begin position="12"/>
        <end position="62"/>
    </location>
</feature>
<keyword evidence="7" id="KW-1185">Reference proteome</keyword>
<dbReference type="RefSeq" id="WP_182551537.1">
    <property type="nucleotide sequence ID" value="NZ_JACGXN010000010.1"/>
</dbReference>
<dbReference type="PRINTS" id="PR00039">
    <property type="entry name" value="HTHLYSR"/>
</dbReference>
<gene>
    <name evidence="6" type="ORF">FHW16_004645</name>
</gene>
<evidence type="ECO:0000256" key="2">
    <source>
        <dbReference type="ARBA" id="ARBA00023015"/>
    </source>
</evidence>
<evidence type="ECO:0000256" key="1">
    <source>
        <dbReference type="ARBA" id="ARBA00009437"/>
    </source>
</evidence>
<dbReference type="Gene3D" id="1.10.10.10">
    <property type="entry name" value="Winged helix-like DNA-binding domain superfamily/Winged helix DNA-binding domain"/>
    <property type="match status" value="1"/>
</dbReference>
<keyword evidence="2" id="KW-0805">Transcription regulation</keyword>
<keyword evidence="4" id="KW-0804">Transcription</keyword>
<dbReference type="PANTHER" id="PTHR30537:SF5">
    <property type="entry name" value="HTH-TYPE TRANSCRIPTIONAL ACTIVATOR TTDR-RELATED"/>
    <property type="match status" value="1"/>
</dbReference>
<dbReference type="AlphaFoldDB" id="A0A839EWM2"/>
<evidence type="ECO:0000256" key="3">
    <source>
        <dbReference type="ARBA" id="ARBA00023125"/>
    </source>
</evidence>
<keyword evidence="3 6" id="KW-0238">DNA-binding</keyword>
<evidence type="ECO:0000259" key="5">
    <source>
        <dbReference type="PROSITE" id="PS50931"/>
    </source>
</evidence>
<dbReference type="FunFam" id="1.10.10.10:FF:000001">
    <property type="entry name" value="LysR family transcriptional regulator"/>
    <property type="match status" value="1"/>
</dbReference>
<reference evidence="6 7" key="1">
    <citation type="submission" date="2020-07" db="EMBL/GenBank/DDBJ databases">
        <title>Genomic Encyclopedia of Type Strains, Phase IV (KMG-V): Genome sequencing to study the core and pangenomes of soil and plant-associated prokaryotes.</title>
        <authorList>
            <person name="Whitman W."/>
        </authorList>
    </citation>
    <scope>NUCLEOTIDE SEQUENCE [LARGE SCALE GENOMIC DNA]</scope>
    <source>
        <strain evidence="6 7">AN3</strain>
    </source>
</reference>
<protein>
    <submittedName>
        <fullName evidence="6">DNA-binding transcriptional LysR family regulator</fullName>
    </submittedName>
</protein>
<sequence>MRQKNPIEGVAVFVAVAETGSFSEAAKRLGISPSAASQAIRGLEERIGTPLLRRSTRSVSLTDVGTDYLQAAAPALSQLRLAAEEAAGRGGQPSGPLRLTMPRAPFDLLIAATLVAFQDAYPEVELEISVEARLIDIIKQGYDAGLRYGNCLEKDMVAVPVASTSEAVLVASPAYLHARATPRVPSDLLEHRAVMCRSQITGLIIPWTLQCADETVQIAPPAATIVHDLASQIELTVRGLGIVSAPAAIIFDLLNAEKLSRVLPAWSSPLEELYLYFPSRRHQSAALRAFVAFLKGRSYLPARM</sequence>
<dbReference type="InterPro" id="IPR036390">
    <property type="entry name" value="WH_DNA-bd_sf"/>
</dbReference>
<name>A0A839EWM2_9HYPH</name>
<organism evidence="6 7">
    <name type="scientific">Phyllobacterium myrsinacearum</name>
    <dbReference type="NCBI Taxonomy" id="28101"/>
    <lineage>
        <taxon>Bacteria</taxon>
        <taxon>Pseudomonadati</taxon>
        <taxon>Pseudomonadota</taxon>
        <taxon>Alphaproteobacteria</taxon>
        <taxon>Hyphomicrobiales</taxon>
        <taxon>Phyllobacteriaceae</taxon>
        <taxon>Phyllobacterium</taxon>
    </lineage>
</organism>
<comment type="similarity">
    <text evidence="1">Belongs to the LysR transcriptional regulatory family.</text>
</comment>